<protein>
    <recommendedName>
        <fullName evidence="9">CidA/LrgA family protein</fullName>
    </recommendedName>
</protein>
<dbReference type="GO" id="GO:0005886">
    <property type="term" value="C:plasma membrane"/>
    <property type="evidence" value="ECO:0007669"/>
    <property type="project" value="UniProtKB-SubCell"/>
</dbReference>
<keyword evidence="4 6" id="KW-1133">Transmembrane helix</keyword>
<feature type="transmembrane region" description="Helical" evidence="6">
    <location>
        <begin position="24"/>
        <end position="42"/>
    </location>
</feature>
<evidence type="ECO:0000256" key="2">
    <source>
        <dbReference type="ARBA" id="ARBA00022475"/>
    </source>
</evidence>
<dbReference type="InterPro" id="IPR005538">
    <property type="entry name" value="LrgA/CidA"/>
</dbReference>
<evidence type="ECO:0000256" key="4">
    <source>
        <dbReference type="ARBA" id="ARBA00022989"/>
    </source>
</evidence>
<accession>A0AAN0RI14</accession>
<feature type="transmembrane region" description="Helical" evidence="6">
    <location>
        <begin position="86"/>
        <end position="108"/>
    </location>
</feature>
<dbReference type="RefSeq" id="WP_044049334.1">
    <property type="nucleotide sequence ID" value="NZ_CP003984.1"/>
</dbReference>
<sequence>MLRTLGLLLGCQLAGEFIARGLGLPIPGPVLGLVILLAALALRPPLASALRPTTQVILAHLSLMFVPAGVGVIGNLDVLSSDWARLLVVLILSTILSMLVTVATFIAMKRLMYRVQK</sequence>
<keyword evidence="3 6" id="KW-0812">Transmembrane</keyword>
<dbReference type="PANTHER" id="PTHR33931">
    <property type="entry name" value="HOLIN-LIKE PROTEIN CIDA-RELATED"/>
    <property type="match status" value="1"/>
</dbReference>
<dbReference type="PANTHER" id="PTHR33931:SF2">
    <property type="entry name" value="HOLIN-LIKE PROTEIN CIDA"/>
    <property type="match status" value="1"/>
</dbReference>
<evidence type="ECO:0000256" key="1">
    <source>
        <dbReference type="ARBA" id="ARBA00004651"/>
    </source>
</evidence>
<gene>
    <name evidence="7" type="ORF">RCA23_c09370</name>
</gene>
<dbReference type="EMBL" id="CP003984">
    <property type="protein sequence ID" value="AII86492.1"/>
    <property type="molecule type" value="Genomic_DNA"/>
</dbReference>
<comment type="subcellular location">
    <subcellularLocation>
        <location evidence="1">Cell membrane</location>
        <topology evidence="1">Multi-pass membrane protein</topology>
    </subcellularLocation>
</comment>
<keyword evidence="5 6" id="KW-0472">Membrane</keyword>
<evidence type="ECO:0008006" key="9">
    <source>
        <dbReference type="Google" id="ProtNLM"/>
    </source>
</evidence>
<dbReference type="AlphaFoldDB" id="A0AAN0RI14"/>
<proteinExistence type="predicted"/>
<reference evidence="7 8" key="1">
    <citation type="journal article" date="2014" name="ISME J.">
        <title>Adaptation of an abundant Roseobacter RCA organism to pelagic systems revealed by genomic and transcriptomic analyses.</title>
        <authorList>
            <person name="Voget S."/>
            <person name="Wemheuer B."/>
            <person name="Brinkhoff T."/>
            <person name="Vollmers J."/>
            <person name="Dietrich S."/>
            <person name="Giebel H.A."/>
            <person name="Beardsley C."/>
            <person name="Sardemann C."/>
            <person name="Bakenhus I."/>
            <person name="Billerbeck S."/>
            <person name="Daniel R."/>
            <person name="Simon M."/>
        </authorList>
    </citation>
    <scope>NUCLEOTIDE SEQUENCE [LARGE SCALE GENOMIC DNA]</scope>
    <source>
        <strain evidence="7 8">RCA23</strain>
    </source>
</reference>
<evidence type="ECO:0000256" key="6">
    <source>
        <dbReference type="SAM" id="Phobius"/>
    </source>
</evidence>
<dbReference type="Proteomes" id="UP000028680">
    <property type="component" value="Chromosome"/>
</dbReference>
<evidence type="ECO:0000256" key="3">
    <source>
        <dbReference type="ARBA" id="ARBA00022692"/>
    </source>
</evidence>
<dbReference type="KEGG" id="ptp:RCA23_c09370"/>
<evidence type="ECO:0000256" key="5">
    <source>
        <dbReference type="ARBA" id="ARBA00023136"/>
    </source>
</evidence>
<evidence type="ECO:0000313" key="7">
    <source>
        <dbReference type="EMBL" id="AII86492.1"/>
    </source>
</evidence>
<dbReference type="Pfam" id="PF03788">
    <property type="entry name" value="LrgA"/>
    <property type="match status" value="1"/>
</dbReference>
<evidence type="ECO:0000313" key="8">
    <source>
        <dbReference type="Proteomes" id="UP000028680"/>
    </source>
</evidence>
<keyword evidence="2" id="KW-1003">Cell membrane</keyword>
<name>A0AAN0RI14_9RHOB</name>
<keyword evidence="8" id="KW-1185">Reference proteome</keyword>
<feature type="transmembrane region" description="Helical" evidence="6">
    <location>
        <begin position="54"/>
        <end position="74"/>
    </location>
</feature>
<organism evidence="7 8">
    <name type="scientific">Planktomarina temperata RCA23</name>
    <dbReference type="NCBI Taxonomy" id="666509"/>
    <lineage>
        <taxon>Bacteria</taxon>
        <taxon>Pseudomonadati</taxon>
        <taxon>Pseudomonadota</taxon>
        <taxon>Alphaproteobacteria</taxon>
        <taxon>Rhodobacterales</taxon>
        <taxon>Paracoccaceae</taxon>
        <taxon>Planktomarina</taxon>
    </lineage>
</organism>